<dbReference type="SUPFAM" id="SSF52540">
    <property type="entry name" value="P-loop containing nucleoside triphosphate hydrolases"/>
    <property type="match status" value="1"/>
</dbReference>
<dbReference type="Pfam" id="PF12705">
    <property type="entry name" value="PDDEXK_1"/>
    <property type="match status" value="1"/>
</dbReference>
<keyword evidence="1" id="KW-0175">Coiled coil</keyword>
<dbReference type="Gene3D" id="3.90.320.10">
    <property type="match status" value="1"/>
</dbReference>
<name>A0A9D9H8R3_9SPIR</name>
<gene>
    <name evidence="3" type="ORF">IAC42_01420</name>
</gene>
<dbReference type="EMBL" id="JADIMU010000010">
    <property type="protein sequence ID" value="MBO8442411.1"/>
    <property type="molecule type" value="Genomic_DNA"/>
</dbReference>
<evidence type="ECO:0000313" key="4">
    <source>
        <dbReference type="Proteomes" id="UP000823633"/>
    </source>
</evidence>
<feature type="coiled-coil region" evidence="1">
    <location>
        <begin position="203"/>
        <end position="233"/>
    </location>
</feature>
<dbReference type="InterPro" id="IPR027417">
    <property type="entry name" value="P-loop_NTPase"/>
</dbReference>
<comment type="caution">
    <text evidence="3">The sequence shown here is derived from an EMBL/GenBank/DDBJ whole genome shotgun (WGS) entry which is preliminary data.</text>
</comment>
<dbReference type="InterPro" id="IPR038726">
    <property type="entry name" value="PDDEXK_AddAB-type"/>
</dbReference>
<evidence type="ECO:0000256" key="1">
    <source>
        <dbReference type="SAM" id="Coils"/>
    </source>
</evidence>
<reference evidence="3" key="2">
    <citation type="journal article" date="2021" name="PeerJ">
        <title>Extensive microbial diversity within the chicken gut microbiome revealed by metagenomics and culture.</title>
        <authorList>
            <person name="Gilroy R."/>
            <person name="Ravi A."/>
            <person name="Getino M."/>
            <person name="Pursley I."/>
            <person name="Horton D.L."/>
            <person name="Alikhan N.F."/>
            <person name="Baker D."/>
            <person name="Gharbi K."/>
            <person name="Hall N."/>
            <person name="Watson M."/>
            <person name="Adriaenssens E.M."/>
            <person name="Foster-Nyarko E."/>
            <person name="Jarju S."/>
            <person name="Secka A."/>
            <person name="Antonio M."/>
            <person name="Oren A."/>
            <person name="Chaudhuri R.R."/>
            <person name="La Ragione R."/>
            <person name="Hildebrand F."/>
            <person name="Pallen M.J."/>
        </authorList>
    </citation>
    <scope>NUCLEOTIDE SEQUENCE</scope>
    <source>
        <strain evidence="3">11167</strain>
    </source>
</reference>
<dbReference type="InterPro" id="IPR011604">
    <property type="entry name" value="PDDEXK-like_dom_sf"/>
</dbReference>
<organism evidence="3 4">
    <name type="scientific">Candidatus Aphodenecus pullistercoris</name>
    <dbReference type="NCBI Taxonomy" id="2840669"/>
    <lineage>
        <taxon>Bacteria</taxon>
        <taxon>Pseudomonadati</taxon>
        <taxon>Spirochaetota</taxon>
        <taxon>Spirochaetia</taxon>
        <taxon>Spirochaetales</taxon>
        <taxon>Candidatus Aphodenecus</taxon>
    </lineage>
</organism>
<proteinExistence type="predicted"/>
<evidence type="ECO:0000313" key="3">
    <source>
        <dbReference type="EMBL" id="MBO8442411.1"/>
    </source>
</evidence>
<protein>
    <submittedName>
        <fullName evidence="3">PD-(D/E)XK nuclease family protein</fullName>
    </submittedName>
</protein>
<reference evidence="3" key="1">
    <citation type="submission" date="2020-10" db="EMBL/GenBank/DDBJ databases">
        <authorList>
            <person name="Gilroy R."/>
        </authorList>
    </citation>
    <scope>NUCLEOTIDE SEQUENCE</scope>
    <source>
        <strain evidence="3">11167</strain>
    </source>
</reference>
<accession>A0A9D9H8R3</accession>
<sequence length="828" mass="94390">MRMKEMLYALLDEESNIVVMPTQRSARALAAGYAHSRRTTIAADRVISFDSFSALFDEEVDPSLVKASPIVRGIFASTFLERRGQRLGYLYNPSFADSRQRFSSFIASILPSLGEGRTFFRDERLYGDIMTLKEAYADFMATYGFYEPAWRTKSVEAFRGDRSLTWCLSCPKAEVHMLRLLDQLGDVPFIRRIDWPEAEAVKLRLYENERAELAALFDALEELRRKEVALEDIILSTPDLDRLRPHLEIEAARRGIKLSFERELPLLSTKVGGYLCGIRELSQSSFSFVSLSRLLLDTSLPYTDDVMKRNRALIKAMVDAGVSSDSGGRLGRSLRDRAAAQHFSILQSHVRAIMGADDPSSLQDALQGLGNRLFGQSQFRDDEADSRLYSYIMDRYEEFSRLASRLPSRHKGLFSLFLDTIQKLDYVPQEKAPGILVMQYSHDYQIHVPYRFVFGLSEASCRMEEGEYAFLQDYELTQRRSWDVGDALLDAYMASADELWLSGSTTTWDQAAVPPFHLSSRGLVQRMTANADRPPVHSERLSASRLWLNEGRRMEDDLAAGSLRRARPLPEDGLSYSLVAGYADCPYQSALSLFLHLRQEEWSVGEIDYQRVGNAMHSVMEAFLEKHRGRPLLSDEESLSSYDSELEELFEDRLDGLPLSPYSRAYLRSVYLPGIQAFPRELLARYKGIIPRDCEVTLCDGGLNGRIDARFQSGDETVLIDFKSSQPPRRHKYQLLIYKDLLDAQPGEGVYTDDLFYYSFTKTTKANGHFIPQAADKEAAYGQRVEMEEDIEAARKGFAEGRWNWAKDRQACALCPFATICRRRYVVR</sequence>
<dbReference type="AlphaFoldDB" id="A0A9D9H8R3"/>
<feature type="domain" description="PD-(D/E)XK endonuclease-like" evidence="2">
    <location>
        <begin position="574"/>
        <end position="822"/>
    </location>
</feature>
<evidence type="ECO:0000259" key="2">
    <source>
        <dbReference type="Pfam" id="PF12705"/>
    </source>
</evidence>
<dbReference type="Proteomes" id="UP000823633">
    <property type="component" value="Unassembled WGS sequence"/>
</dbReference>